<protein>
    <recommendedName>
        <fullName evidence="3">Capsule biosynthesis protein</fullName>
    </recommendedName>
</protein>
<dbReference type="Pfam" id="PF05159">
    <property type="entry name" value="Capsule_synth"/>
    <property type="match status" value="1"/>
</dbReference>
<accession>A0ABV4GNZ1</accession>
<dbReference type="SUPFAM" id="SSF53756">
    <property type="entry name" value="UDP-Glycosyltransferase/glycogen phosphorylase"/>
    <property type="match status" value="1"/>
</dbReference>
<proteinExistence type="predicted"/>
<dbReference type="InterPro" id="IPR007833">
    <property type="entry name" value="Capsule_polysaccharide_synth"/>
</dbReference>
<dbReference type="EMBL" id="JBGBZN010000002">
    <property type="protein sequence ID" value="MEY9473665.1"/>
    <property type="molecule type" value="Genomic_DNA"/>
</dbReference>
<evidence type="ECO:0000313" key="1">
    <source>
        <dbReference type="EMBL" id="MEY9473665.1"/>
    </source>
</evidence>
<organism evidence="1 2">
    <name type="scientific">Bradyrhizobium yuanmingense</name>
    <dbReference type="NCBI Taxonomy" id="108015"/>
    <lineage>
        <taxon>Bacteria</taxon>
        <taxon>Pseudomonadati</taxon>
        <taxon>Pseudomonadota</taxon>
        <taxon>Alphaproteobacteria</taxon>
        <taxon>Hyphomicrobiales</taxon>
        <taxon>Nitrobacteraceae</taxon>
        <taxon>Bradyrhizobium</taxon>
    </lineage>
</organism>
<name>A0ABV4GNZ1_9BRAD</name>
<keyword evidence="2" id="KW-1185">Reference proteome</keyword>
<dbReference type="Proteomes" id="UP001565474">
    <property type="component" value="Unassembled WGS sequence"/>
</dbReference>
<evidence type="ECO:0008006" key="3">
    <source>
        <dbReference type="Google" id="ProtNLM"/>
    </source>
</evidence>
<comment type="caution">
    <text evidence="1">The sequence shown here is derived from an EMBL/GenBank/DDBJ whole genome shotgun (WGS) entry which is preliminary data.</text>
</comment>
<evidence type="ECO:0000313" key="2">
    <source>
        <dbReference type="Proteomes" id="UP001565474"/>
    </source>
</evidence>
<sequence length="521" mass="58554">MLFVNPTHDLVLPAIVADETAGYHNLDRNSFQSTLELSRWLLYAETATKRTPKPDMSSSKTILITTLAEYQTRFWIPVAQRLRTSGCDVELLAFDDRSAEMSVAAGVPVTNMYREGLEVAPSPDDRKAFDARIEAYGLDGSNFLFSHERFTFGIRDSAALRQRFMIYANAMETLLDRLAGQGKRAVLVQELGGFLSVISSFYAAKRRNIRNWFIEPSFFRGRMYFTPDSLAAPQVMATPADTVSPEVRAYLDDTLKQQAIVIPKKDQHHYSAAFKKVINLRNSRRLAEKLWDQFALGKHQEFGHNLRHARVHAAMALNATRLKKLYRPIPDARFVYYPFHVPADMALTLRSPDYLDQVATVDFLLRTIPDSHVLVAKEHPAQIGAISADRLFELARRFDNFVLLPPQTNNYTVLNRSDAVISVNSKSGAEALLLGKPVVVMGDAFYRSFPLVYAVDRLADVPARLREALAAGPFDPAKGAPYFESAWRRSYPGELYVSDPKLLDTFAASLRAAIAAPDRVN</sequence>
<reference evidence="1 2" key="1">
    <citation type="submission" date="2024-07" db="EMBL/GenBank/DDBJ databases">
        <title>Genomic Encyclopedia of Type Strains, Phase V (KMG-V): Genome sequencing to study the core and pangenomes of soil and plant-associated prokaryotes.</title>
        <authorList>
            <person name="Whitman W."/>
        </authorList>
    </citation>
    <scope>NUCLEOTIDE SEQUENCE [LARGE SCALE GENOMIC DNA]</scope>
    <source>
        <strain evidence="1 2">USDA 222</strain>
    </source>
</reference>
<gene>
    <name evidence="1" type="ORF">ABH992_006064</name>
</gene>